<organism evidence="1 2">
    <name type="scientific">Mucilaginibacter polytrichastri</name>
    <dbReference type="NCBI Taxonomy" id="1302689"/>
    <lineage>
        <taxon>Bacteria</taxon>
        <taxon>Pseudomonadati</taxon>
        <taxon>Bacteroidota</taxon>
        <taxon>Sphingobacteriia</taxon>
        <taxon>Sphingobacteriales</taxon>
        <taxon>Sphingobacteriaceae</taxon>
        <taxon>Mucilaginibacter</taxon>
    </lineage>
</organism>
<dbReference type="Proteomes" id="UP000186720">
    <property type="component" value="Unassembled WGS sequence"/>
</dbReference>
<evidence type="ECO:0000313" key="2">
    <source>
        <dbReference type="Proteomes" id="UP000186720"/>
    </source>
</evidence>
<protein>
    <submittedName>
        <fullName evidence="1">Uncharacterized protein</fullName>
    </submittedName>
</protein>
<evidence type="ECO:0000313" key="1">
    <source>
        <dbReference type="EMBL" id="OKS85116.1"/>
    </source>
</evidence>
<dbReference type="EMBL" id="MPPL01000001">
    <property type="protein sequence ID" value="OKS85116.1"/>
    <property type="molecule type" value="Genomic_DNA"/>
</dbReference>
<reference evidence="1 2" key="1">
    <citation type="submission" date="2016-11" db="EMBL/GenBank/DDBJ databases">
        <title>Whole Genome Sequencing of Mucilaginibacter polytrichastri RG4-7(T) isolated from the moss sample.</title>
        <authorList>
            <person name="Li Y."/>
        </authorList>
    </citation>
    <scope>NUCLEOTIDE SEQUENCE [LARGE SCALE GENOMIC DNA]</scope>
    <source>
        <strain evidence="1 2">RG4-7</strain>
    </source>
</reference>
<accession>A0A1Q5ZTM6</accession>
<proteinExistence type="predicted"/>
<sequence length="37" mass="4271">MLHIQSYKHTATHPYCKPDNIDKAIELSFEQITPGDK</sequence>
<keyword evidence="2" id="KW-1185">Reference proteome</keyword>
<gene>
    <name evidence="1" type="ORF">RG47T_0555</name>
</gene>
<name>A0A1Q5ZTM6_9SPHI</name>
<dbReference type="STRING" id="1302689.RG47T_0555"/>
<dbReference type="AlphaFoldDB" id="A0A1Q5ZTM6"/>
<comment type="caution">
    <text evidence="1">The sequence shown here is derived from an EMBL/GenBank/DDBJ whole genome shotgun (WGS) entry which is preliminary data.</text>
</comment>